<dbReference type="Proteomes" id="UP000596902">
    <property type="component" value="Unassembled WGS sequence"/>
</dbReference>
<dbReference type="RefSeq" id="XP_038788735.1">
    <property type="nucleotide sequence ID" value="XM_038929028.1"/>
</dbReference>
<comment type="caution">
    <text evidence="2">The sequence shown here is derived from an EMBL/GenBank/DDBJ whole genome shotgun (WGS) entry which is preliminary data.</text>
</comment>
<reference evidence="2" key="1">
    <citation type="submission" date="2020-01" db="EMBL/GenBank/DDBJ databases">
        <authorList>
            <person name="Feng Z.H.Z."/>
        </authorList>
    </citation>
    <scope>NUCLEOTIDE SEQUENCE</scope>
    <source>
        <strain evidence="2">CBS107.38</strain>
    </source>
</reference>
<dbReference type="AlphaFoldDB" id="A0A8H7BAV0"/>
<protein>
    <submittedName>
        <fullName evidence="2">Uncharacterized protein</fullName>
    </submittedName>
</protein>
<sequence>MQFPILLAGLFLAFITTSTAWTTNPSLKLWRGGDTFNTTRQIEIDKICRRLRTLTKLNDIAKNDTALDATSISAKLAQERIDWIKSNRADITAKLEELQSNSTLTAECDSLDAQRDAFRECQALNTLEKLVNSTNGQTGFNQGPTANFLNDEQKQGLQQKFEKALLKLQELKANATLMGLCDSHAVLQQNGAIGSQVVDNSGAISMTKSAASSHETREGYNGRPEGRCTKFSDPSWMLKHVRKGQQRIHPIAIFDVQSSSPAVTGNEPYDLLCSYSWKSALKPTIYVSGTPSLYQPPRLPRQLQADKGAFWIDQHGKLSLEYSFEPIFQAVAVMNPTKH</sequence>
<dbReference type="GeneID" id="62202206"/>
<name>A0A8H7BAV0_9PLEO</name>
<organism evidence="2 3">
    <name type="scientific">Alternaria burnsii</name>
    <dbReference type="NCBI Taxonomy" id="1187904"/>
    <lineage>
        <taxon>Eukaryota</taxon>
        <taxon>Fungi</taxon>
        <taxon>Dikarya</taxon>
        <taxon>Ascomycota</taxon>
        <taxon>Pezizomycotina</taxon>
        <taxon>Dothideomycetes</taxon>
        <taxon>Pleosporomycetidae</taxon>
        <taxon>Pleosporales</taxon>
        <taxon>Pleosporineae</taxon>
        <taxon>Pleosporaceae</taxon>
        <taxon>Alternaria</taxon>
        <taxon>Alternaria sect. Alternaria</taxon>
    </lineage>
</organism>
<keyword evidence="3" id="KW-1185">Reference proteome</keyword>
<accession>A0A8H7BAV0</accession>
<evidence type="ECO:0000313" key="3">
    <source>
        <dbReference type="Proteomes" id="UP000596902"/>
    </source>
</evidence>
<dbReference type="EMBL" id="JAAABM010000004">
    <property type="protein sequence ID" value="KAF7678600.1"/>
    <property type="molecule type" value="Genomic_DNA"/>
</dbReference>
<evidence type="ECO:0000313" key="2">
    <source>
        <dbReference type="EMBL" id="KAF7678600.1"/>
    </source>
</evidence>
<reference evidence="2" key="2">
    <citation type="submission" date="2020-08" db="EMBL/GenBank/DDBJ databases">
        <title>Draft Genome Sequence of Cumin Blight Pathogen Alternaria burnsii.</title>
        <authorList>
            <person name="Feng Z."/>
        </authorList>
    </citation>
    <scope>NUCLEOTIDE SEQUENCE</scope>
    <source>
        <strain evidence="2">CBS107.38</strain>
    </source>
</reference>
<feature type="chain" id="PRO_5034004176" evidence="1">
    <location>
        <begin position="21"/>
        <end position="339"/>
    </location>
</feature>
<keyword evidence="1" id="KW-0732">Signal</keyword>
<evidence type="ECO:0000256" key="1">
    <source>
        <dbReference type="SAM" id="SignalP"/>
    </source>
</evidence>
<proteinExistence type="predicted"/>
<gene>
    <name evidence="2" type="ORF">GT037_003981</name>
</gene>
<feature type="signal peptide" evidence="1">
    <location>
        <begin position="1"/>
        <end position="20"/>
    </location>
</feature>